<evidence type="ECO:0000256" key="2">
    <source>
        <dbReference type="ARBA" id="ARBA00022741"/>
    </source>
</evidence>
<dbReference type="PANTHER" id="PTHR36766">
    <property type="entry name" value="PLANT BROAD-SPECTRUM MILDEW RESISTANCE PROTEIN RPW8"/>
    <property type="match status" value="1"/>
</dbReference>
<dbReference type="CDD" id="cd14798">
    <property type="entry name" value="RX-CC_like"/>
    <property type="match status" value="1"/>
</dbReference>
<protein>
    <recommendedName>
        <fullName evidence="9">Disease resistance protein</fullName>
    </recommendedName>
</protein>
<dbReference type="PANTHER" id="PTHR36766:SF30">
    <property type="entry name" value="TIR-NBS TYPE DISEASE RESISTANCE PROTEIN-RELATED"/>
    <property type="match status" value="1"/>
</dbReference>
<dbReference type="Gene3D" id="3.40.50.300">
    <property type="entry name" value="P-loop containing nucleotide triphosphate hydrolases"/>
    <property type="match status" value="1"/>
</dbReference>
<evidence type="ECO:0000313" key="8">
    <source>
        <dbReference type="Proteomes" id="UP000824469"/>
    </source>
</evidence>
<dbReference type="FunFam" id="3.40.50.300:FF:001091">
    <property type="entry name" value="Probable disease resistance protein At1g61300"/>
    <property type="match status" value="1"/>
</dbReference>
<feature type="domain" description="NB-ARC" evidence="5">
    <location>
        <begin position="175"/>
        <end position="337"/>
    </location>
</feature>
<dbReference type="GO" id="GO:0005524">
    <property type="term" value="F:ATP binding"/>
    <property type="evidence" value="ECO:0007669"/>
    <property type="project" value="UniProtKB-KW"/>
</dbReference>
<reference evidence="7 8" key="1">
    <citation type="journal article" date="2021" name="Nat. Plants">
        <title>The Taxus genome provides insights into paclitaxel biosynthesis.</title>
        <authorList>
            <person name="Xiong X."/>
            <person name="Gou J."/>
            <person name="Liao Q."/>
            <person name="Li Y."/>
            <person name="Zhou Q."/>
            <person name="Bi G."/>
            <person name="Li C."/>
            <person name="Du R."/>
            <person name="Wang X."/>
            <person name="Sun T."/>
            <person name="Guo L."/>
            <person name="Liang H."/>
            <person name="Lu P."/>
            <person name="Wu Y."/>
            <person name="Zhang Z."/>
            <person name="Ro D.K."/>
            <person name="Shang Y."/>
            <person name="Huang S."/>
            <person name="Yan J."/>
        </authorList>
    </citation>
    <scope>NUCLEOTIDE SEQUENCE [LARGE SCALE GENOMIC DNA]</scope>
    <source>
        <strain evidence="7">Ta-2019</strain>
    </source>
</reference>
<dbReference type="Gene3D" id="1.20.5.4130">
    <property type="match status" value="1"/>
</dbReference>
<dbReference type="InterPro" id="IPR027417">
    <property type="entry name" value="P-loop_NTPase"/>
</dbReference>
<keyword evidence="1" id="KW-0677">Repeat</keyword>
<name>A0AA38GT25_TAXCH</name>
<dbReference type="InterPro" id="IPR042197">
    <property type="entry name" value="Apaf_helical"/>
</dbReference>
<dbReference type="AlphaFoldDB" id="A0AA38GT25"/>
<dbReference type="Pfam" id="PF00931">
    <property type="entry name" value="NB-ARC"/>
    <property type="match status" value="1"/>
</dbReference>
<dbReference type="InterPro" id="IPR002182">
    <property type="entry name" value="NB-ARC"/>
</dbReference>
<keyword evidence="4" id="KW-0067">ATP-binding</keyword>
<sequence length="433" mass="49204">MDFVGEAVVGKTCEMAIEVAVQQLVKEARLVVSFREDFEWLNVKLTYLRGFLTDAGEQSKQNAAVKKWLQKIQDVSMQAEDIVEECAIESLYSDNTQSCVLSCNQLIFRHRMGQKIKDVKDRISSIIEDADLLRVSHDVLSQDPASSGALRRGADWKRSSLLPIDSHPVGINSKVDYIASLLHKSAHPVITVVGIGGMGKTYLLQHVYNKTNQRFEISIWLSISQSYSIHNLQYDIAKYIGLRKEIVEGKVSEQVAAQSIHAKLEGKKCLIVLDDVWKPMMEENLIERLGFRIGNNCKIVITTRNKDVCRVVDAEIYEMEYLSEEESWELFCVYGFPHCEANRPPQHIEEVAHNIVEECGKLPLAIKMTASSLSHTTLPREWAVKLRQLKEVSDLNDPMKILKLSYDCLPAHLKACFAYFCFFSDDEKMLSIL</sequence>
<keyword evidence="2" id="KW-0547">Nucleotide-binding</keyword>
<dbReference type="PRINTS" id="PR00364">
    <property type="entry name" value="DISEASERSIST"/>
</dbReference>
<keyword evidence="3" id="KW-0611">Plant defense</keyword>
<evidence type="ECO:0000256" key="1">
    <source>
        <dbReference type="ARBA" id="ARBA00022737"/>
    </source>
</evidence>
<evidence type="ECO:0000256" key="3">
    <source>
        <dbReference type="ARBA" id="ARBA00022821"/>
    </source>
</evidence>
<gene>
    <name evidence="7" type="ORF">KI387_000412</name>
</gene>
<organism evidence="7 8">
    <name type="scientific">Taxus chinensis</name>
    <name type="common">Chinese yew</name>
    <name type="synonym">Taxus wallichiana var. chinensis</name>
    <dbReference type="NCBI Taxonomy" id="29808"/>
    <lineage>
        <taxon>Eukaryota</taxon>
        <taxon>Viridiplantae</taxon>
        <taxon>Streptophyta</taxon>
        <taxon>Embryophyta</taxon>
        <taxon>Tracheophyta</taxon>
        <taxon>Spermatophyta</taxon>
        <taxon>Pinopsida</taxon>
        <taxon>Pinidae</taxon>
        <taxon>Conifers II</taxon>
        <taxon>Cupressales</taxon>
        <taxon>Taxaceae</taxon>
        <taxon>Taxus</taxon>
    </lineage>
</organism>
<evidence type="ECO:0000259" key="5">
    <source>
        <dbReference type="Pfam" id="PF00931"/>
    </source>
</evidence>
<keyword evidence="8" id="KW-1185">Reference proteome</keyword>
<comment type="caution">
    <text evidence="7">The sequence shown here is derived from an EMBL/GenBank/DDBJ whole genome shotgun (WGS) entry which is preliminary data.</text>
</comment>
<dbReference type="OMA" id="EECAIES"/>
<feature type="domain" description="Disease resistance N-terminal" evidence="6">
    <location>
        <begin position="16"/>
        <end position="98"/>
    </location>
</feature>
<evidence type="ECO:0000259" key="6">
    <source>
        <dbReference type="Pfam" id="PF18052"/>
    </source>
</evidence>
<dbReference type="SUPFAM" id="SSF52540">
    <property type="entry name" value="P-loop containing nucleoside triphosphate hydrolases"/>
    <property type="match status" value="1"/>
</dbReference>
<dbReference type="GO" id="GO:0043531">
    <property type="term" value="F:ADP binding"/>
    <property type="evidence" value="ECO:0007669"/>
    <property type="project" value="InterPro"/>
</dbReference>
<dbReference type="GO" id="GO:0006952">
    <property type="term" value="P:defense response"/>
    <property type="evidence" value="ECO:0007669"/>
    <property type="project" value="UniProtKB-KW"/>
</dbReference>
<evidence type="ECO:0008006" key="9">
    <source>
        <dbReference type="Google" id="ProtNLM"/>
    </source>
</evidence>
<evidence type="ECO:0000256" key="4">
    <source>
        <dbReference type="ARBA" id="ARBA00022840"/>
    </source>
</evidence>
<dbReference type="InterPro" id="IPR041118">
    <property type="entry name" value="Rx_N"/>
</dbReference>
<dbReference type="Proteomes" id="UP000824469">
    <property type="component" value="Unassembled WGS sequence"/>
</dbReference>
<dbReference type="Pfam" id="PF18052">
    <property type="entry name" value="Rx_N"/>
    <property type="match status" value="1"/>
</dbReference>
<dbReference type="InterPro" id="IPR038005">
    <property type="entry name" value="RX-like_CC"/>
</dbReference>
<dbReference type="EMBL" id="JAHRHJ020000001">
    <property type="protein sequence ID" value="KAH9328304.1"/>
    <property type="molecule type" value="Genomic_DNA"/>
</dbReference>
<proteinExistence type="predicted"/>
<evidence type="ECO:0000313" key="7">
    <source>
        <dbReference type="EMBL" id="KAH9328304.1"/>
    </source>
</evidence>
<dbReference type="Gene3D" id="1.10.8.430">
    <property type="entry name" value="Helical domain of apoptotic protease-activating factors"/>
    <property type="match status" value="1"/>
</dbReference>
<accession>A0AA38GT25</accession>